<protein>
    <submittedName>
        <fullName evidence="1">Uncharacterized protein</fullName>
    </submittedName>
</protein>
<organism evidence="1">
    <name type="scientific">marine metagenome</name>
    <dbReference type="NCBI Taxonomy" id="408172"/>
    <lineage>
        <taxon>unclassified sequences</taxon>
        <taxon>metagenomes</taxon>
        <taxon>ecological metagenomes</taxon>
    </lineage>
</organism>
<name>A0A382P695_9ZZZZ</name>
<proteinExistence type="predicted"/>
<evidence type="ECO:0000313" key="1">
    <source>
        <dbReference type="EMBL" id="SVC68258.1"/>
    </source>
</evidence>
<gene>
    <name evidence="1" type="ORF">METZ01_LOCUS321112</name>
</gene>
<feature type="non-terminal residue" evidence="1">
    <location>
        <position position="37"/>
    </location>
</feature>
<sequence>MIIGQVSVSFAQLYFSSSYEVSAEVGVIGNDFVKARK</sequence>
<accession>A0A382P695</accession>
<reference evidence="1" key="1">
    <citation type="submission" date="2018-05" db="EMBL/GenBank/DDBJ databases">
        <authorList>
            <person name="Lanie J.A."/>
            <person name="Ng W.-L."/>
            <person name="Kazmierczak K.M."/>
            <person name="Andrzejewski T.M."/>
            <person name="Davidsen T.M."/>
            <person name="Wayne K.J."/>
            <person name="Tettelin H."/>
            <person name="Glass J.I."/>
            <person name="Rusch D."/>
            <person name="Podicherti R."/>
            <person name="Tsui H.-C.T."/>
            <person name="Winkler M.E."/>
        </authorList>
    </citation>
    <scope>NUCLEOTIDE SEQUENCE</scope>
</reference>
<dbReference type="EMBL" id="UINC01104815">
    <property type="protein sequence ID" value="SVC68258.1"/>
    <property type="molecule type" value="Genomic_DNA"/>
</dbReference>
<dbReference type="AlphaFoldDB" id="A0A382P695"/>